<dbReference type="AlphaFoldDB" id="A0A179H3I1"/>
<feature type="compositionally biased region" description="Polar residues" evidence="1">
    <location>
        <begin position="246"/>
        <end position="259"/>
    </location>
</feature>
<evidence type="ECO:0000256" key="1">
    <source>
        <dbReference type="SAM" id="MobiDB-lite"/>
    </source>
</evidence>
<feature type="compositionally biased region" description="Low complexity" evidence="1">
    <location>
        <begin position="11"/>
        <end position="27"/>
    </location>
</feature>
<feature type="compositionally biased region" description="Polar residues" evidence="1">
    <location>
        <begin position="160"/>
        <end position="171"/>
    </location>
</feature>
<keyword evidence="2" id="KW-0808">Transferase</keyword>
<accession>A0A179H3I1</accession>
<sequence length="593" mass="63203">MSADLFAEFNSLAQSSPPASQQRSPSSEDQPLTSQAQPQDPFAGAGAAPASEPPLFTSHPPTQQWPSSGSQAFGPSIWGSANQPAQPAHGERGQGQDEDEDGWGDFEVAAPTAAQASSEYPEAQNSTSRAQGATPVPRMVRVPTIDLMTNKLVDVGPSFHLSQGTSGSQIQPRPPRAVSDPSDPNVLFDVDDFELQGGEGDAEDGDGDDFGDFETSTQPPPQPRPPPVPTSAISASMDLLGLDDLPQSNTTGATHKQPPSKSPGPLSFGASTSTRTTAPKSPSFQDRNPFPDLTVKTSSAARARSNDQPDSAVTPWPTAGRAASKAPAAKSKEDDDEWAAWDDMPAPSPDAGNGVHSSDLADNWQWGADEATGPSSVAQNDSTPPPINVPPPSVILSAFPDLFRSGDSLFKPIGQSTKIKQEVLSNPRAVQFLQGYVALGATAARVMAGRKHRWHRDKILAKSMSISAAGSKGMKLAGIDKTQSAREDREAADVVAAWREHVGRLRSAVATANSSGKASLKVPELSETMQVQTAKVVPTAPKPCIICGLKREERVTKVDFDVEDSFGEWWVEHWGHRACKNFWVEHEQRLRQR</sequence>
<feature type="compositionally biased region" description="Polar residues" evidence="1">
    <location>
        <begin position="373"/>
        <end position="382"/>
    </location>
</feature>
<feature type="compositionally biased region" description="Low complexity" evidence="1">
    <location>
        <begin position="35"/>
        <end position="50"/>
    </location>
</feature>
<dbReference type="Proteomes" id="UP000078240">
    <property type="component" value="Unassembled WGS sequence"/>
</dbReference>
<protein>
    <submittedName>
        <fullName evidence="2">Serine/threonine-protein kinase ppk6</fullName>
    </submittedName>
</protein>
<keyword evidence="2" id="KW-0418">Kinase</keyword>
<reference evidence="2 3" key="1">
    <citation type="submission" date="2016-01" db="EMBL/GenBank/DDBJ databases">
        <title>Biosynthesis of antibiotic leucinostatins and their inhibition on Phytophthora in bio-control Purpureocillium lilacinum.</title>
        <authorList>
            <person name="Wang G."/>
            <person name="Liu Z."/>
            <person name="Lin R."/>
            <person name="Li E."/>
            <person name="Mao Z."/>
            <person name="Ling J."/>
            <person name="Yin W."/>
            <person name="Xie B."/>
        </authorList>
    </citation>
    <scope>NUCLEOTIDE SEQUENCE [LARGE SCALE GENOMIC DNA]</scope>
    <source>
        <strain evidence="2">PLBJ-1</strain>
    </source>
</reference>
<name>A0A179H3I1_PURLI</name>
<dbReference type="GO" id="GO:0016301">
    <property type="term" value="F:kinase activity"/>
    <property type="evidence" value="ECO:0007669"/>
    <property type="project" value="UniProtKB-KW"/>
</dbReference>
<feature type="region of interest" description="Disordered" evidence="1">
    <location>
        <begin position="156"/>
        <end position="388"/>
    </location>
</feature>
<feature type="compositionally biased region" description="Polar residues" evidence="1">
    <location>
        <begin position="59"/>
        <end position="85"/>
    </location>
</feature>
<evidence type="ECO:0000313" key="3">
    <source>
        <dbReference type="Proteomes" id="UP000078240"/>
    </source>
</evidence>
<dbReference type="PANTHER" id="PTHR42084">
    <property type="entry name" value="YALI0E26631P"/>
    <property type="match status" value="1"/>
</dbReference>
<feature type="region of interest" description="Disordered" evidence="1">
    <location>
        <begin position="1"/>
        <end position="138"/>
    </location>
</feature>
<feature type="compositionally biased region" description="Acidic residues" evidence="1">
    <location>
        <begin position="189"/>
        <end position="212"/>
    </location>
</feature>
<feature type="compositionally biased region" description="Polar residues" evidence="1">
    <location>
        <begin position="269"/>
        <end position="286"/>
    </location>
</feature>
<dbReference type="PANTHER" id="PTHR42084:SF1">
    <property type="entry name" value="SERINE_THREONINE-PROTEIN KINASE PPK6"/>
    <property type="match status" value="1"/>
</dbReference>
<dbReference type="OrthoDB" id="5420391at2759"/>
<feature type="compositionally biased region" description="Polar residues" evidence="1">
    <location>
        <begin position="295"/>
        <end position="311"/>
    </location>
</feature>
<dbReference type="EMBL" id="LSBH01000002">
    <property type="protein sequence ID" value="OAQ84562.1"/>
    <property type="molecule type" value="Genomic_DNA"/>
</dbReference>
<evidence type="ECO:0000313" key="2">
    <source>
        <dbReference type="EMBL" id="OAQ84562.1"/>
    </source>
</evidence>
<feature type="compositionally biased region" description="Pro residues" evidence="1">
    <location>
        <begin position="218"/>
        <end position="229"/>
    </location>
</feature>
<gene>
    <name evidence="2" type="ORF">VFPBJ_03330</name>
</gene>
<proteinExistence type="predicted"/>
<comment type="caution">
    <text evidence="2">The sequence shown here is derived from an EMBL/GenBank/DDBJ whole genome shotgun (WGS) entry which is preliminary data.</text>
</comment>
<feature type="compositionally biased region" description="Polar residues" evidence="1">
    <location>
        <begin position="114"/>
        <end position="131"/>
    </location>
</feature>
<organism evidence="2 3">
    <name type="scientific">Purpureocillium lilacinum</name>
    <name type="common">Paecilomyces lilacinus</name>
    <dbReference type="NCBI Taxonomy" id="33203"/>
    <lineage>
        <taxon>Eukaryota</taxon>
        <taxon>Fungi</taxon>
        <taxon>Dikarya</taxon>
        <taxon>Ascomycota</taxon>
        <taxon>Pezizomycotina</taxon>
        <taxon>Sordariomycetes</taxon>
        <taxon>Hypocreomycetidae</taxon>
        <taxon>Hypocreales</taxon>
        <taxon>Ophiocordycipitaceae</taxon>
        <taxon>Purpureocillium</taxon>
    </lineage>
</organism>